<protein>
    <submittedName>
        <fullName evidence="1">Uncharacterized protein</fullName>
    </submittedName>
</protein>
<keyword evidence="2" id="KW-1185">Reference proteome</keyword>
<gene>
    <name evidence="1" type="ORF">P0O24_01820</name>
</gene>
<sequence length="323" mass="36438">MRKVMLAILALSFLMGMAAAQEFNERPAKGAGYNMTFDFEQSVQGSGYFMTYRYIQLPTPDTGSPGQKGPMYKDYAHGSGTIENEMIINADIVNYVKKDGCYQEWEAYSCISAREDNSMVYSPMRMAIGNGYYARNPILYDSLLKEKTVIKNYRPVTMMHHQVEYAKAVDKEIEILVKDKQYVYDDPIYQGVGYTWMKISEDVTDGMVDIGVLQGDPNNMNDTGYDAPRRSNGQGTSAWYNPMIEIDEHYVGTFTIEKNMTLEVPYKHVIVPKDWLSCCFGGCDTMEPCGPYNPCEPCIVPDAESMAAATFEPPVTNGDIYYS</sequence>
<dbReference type="RefSeq" id="WP_316968032.1">
    <property type="nucleotide sequence ID" value="NZ_JARFPL010000004.1"/>
</dbReference>
<organism evidence="1 2">
    <name type="scientific">Candidatus Methanocrinis alkalitolerans</name>
    <dbReference type="NCBI Taxonomy" id="3033395"/>
    <lineage>
        <taxon>Archaea</taxon>
        <taxon>Methanobacteriati</taxon>
        <taxon>Methanobacteriota</taxon>
        <taxon>Stenosarchaea group</taxon>
        <taxon>Methanomicrobia</taxon>
        <taxon>Methanotrichales</taxon>
        <taxon>Methanotrichaceae</taxon>
        <taxon>Methanocrinis</taxon>
    </lineage>
</organism>
<evidence type="ECO:0000313" key="1">
    <source>
        <dbReference type="EMBL" id="MDF0592321.1"/>
    </source>
</evidence>
<dbReference type="EMBL" id="JARFPL010000004">
    <property type="protein sequence ID" value="MDF0592321.1"/>
    <property type="molecule type" value="Genomic_DNA"/>
</dbReference>
<name>A0ABT5XC82_9EURY</name>
<proteinExistence type="predicted"/>
<accession>A0ABT5XC82</accession>
<reference evidence="1 2" key="1">
    <citation type="submission" date="2023-03" db="EMBL/GenBank/DDBJ databases">
        <title>Whole genome sequencing of Methanotrichaceae archaeon M04Ac.</title>
        <authorList>
            <person name="Khomyakova M.A."/>
            <person name="Merkel A.Y."/>
            <person name="Slobodkin A.I."/>
        </authorList>
    </citation>
    <scope>NUCLEOTIDE SEQUENCE [LARGE SCALE GENOMIC DNA]</scope>
    <source>
        <strain evidence="1 2">M04Ac</strain>
    </source>
</reference>
<evidence type="ECO:0000313" key="2">
    <source>
        <dbReference type="Proteomes" id="UP001215956"/>
    </source>
</evidence>
<dbReference type="Proteomes" id="UP001215956">
    <property type="component" value="Unassembled WGS sequence"/>
</dbReference>
<comment type="caution">
    <text evidence="1">The sequence shown here is derived from an EMBL/GenBank/DDBJ whole genome shotgun (WGS) entry which is preliminary data.</text>
</comment>